<keyword evidence="1" id="KW-0863">Zinc-finger</keyword>
<keyword evidence="1" id="KW-0479">Metal-binding</keyword>
<dbReference type="VEuPathDB" id="FungiDB:RhiirA1_533565"/>
<dbReference type="VEuPathDB" id="FungiDB:FUN_014931"/>
<dbReference type="GO" id="GO:0061630">
    <property type="term" value="F:ubiquitin protein ligase activity"/>
    <property type="evidence" value="ECO:0007669"/>
    <property type="project" value="InterPro"/>
</dbReference>
<reference evidence="4 5" key="1">
    <citation type="submission" date="2015-10" db="EMBL/GenBank/DDBJ databases">
        <title>Genome analyses suggest a sexual origin of heterokaryosis in a supposedly ancient asexual fungus.</title>
        <authorList>
            <person name="Ropars J."/>
            <person name="Sedzielewska K."/>
            <person name="Noel J."/>
            <person name="Charron P."/>
            <person name="Farinelli L."/>
            <person name="Marton T."/>
            <person name="Kruger M."/>
            <person name="Pelin A."/>
            <person name="Brachmann A."/>
            <person name="Corradi N."/>
        </authorList>
    </citation>
    <scope>NUCLEOTIDE SEQUENCE [LARGE SCALE GENOMIC DNA]</scope>
    <source>
        <strain evidence="4 5">A4</strain>
    </source>
</reference>
<dbReference type="GO" id="GO:0043022">
    <property type="term" value="F:ribosome binding"/>
    <property type="evidence" value="ECO:0007669"/>
    <property type="project" value="TreeGrafter"/>
</dbReference>
<feature type="transmembrane region" description="Helical" evidence="2">
    <location>
        <begin position="381"/>
        <end position="399"/>
    </location>
</feature>
<keyword evidence="1" id="KW-0862">Zinc</keyword>
<dbReference type="PANTHER" id="PTHR22938:SF0">
    <property type="entry name" value="E3 UBIQUITIN-PROTEIN LIGASE ZNF598"/>
    <property type="match status" value="1"/>
</dbReference>
<dbReference type="EMBL" id="LLXI01001509">
    <property type="protein sequence ID" value="PKY54011.1"/>
    <property type="molecule type" value="Genomic_DNA"/>
</dbReference>
<gene>
    <name evidence="4" type="ORF">RhiirA4_547974</name>
</gene>
<organism evidence="4 5">
    <name type="scientific">Rhizophagus irregularis</name>
    <dbReference type="NCBI Taxonomy" id="588596"/>
    <lineage>
        <taxon>Eukaryota</taxon>
        <taxon>Fungi</taxon>
        <taxon>Fungi incertae sedis</taxon>
        <taxon>Mucoromycota</taxon>
        <taxon>Glomeromycotina</taxon>
        <taxon>Glomeromycetes</taxon>
        <taxon>Glomerales</taxon>
        <taxon>Glomeraceae</taxon>
        <taxon>Rhizophagus</taxon>
    </lineage>
</organism>
<dbReference type="PANTHER" id="PTHR22938">
    <property type="entry name" value="ZINC FINGER PROTEIN 598"/>
    <property type="match status" value="1"/>
</dbReference>
<name>A0A2I1H576_9GLOM</name>
<evidence type="ECO:0000256" key="2">
    <source>
        <dbReference type="SAM" id="Phobius"/>
    </source>
</evidence>
<evidence type="ECO:0000259" key="3">
    <source>
        <dbReference type="PROSITE" id="PS50089"/>
    </source>
</evidence>
<dbReference type="GO" id="GO:0016567">
    <property type="term" value="P:protein ubiquitination"/>
    <property type="evidence" value="ECO:0007669"/>
    <property type="project" value="TreeGrafter"/>
</dbReference>
<dbReference type="PROSITE" id="PS50089">
    <property type="entry name" value="ZF_RING_2"/>
    <property type="match status" value="1"/>
</dbReference>
<protein>
    <recommendedName>
        <fullName evidence="3">RING-type domain-containing protein</fullName>
    </recommendedName>
</protein>
<keyword evidence="2" id="KW-0472">Membrane</keyword>
<keyword evidence="5" id="KW-1185">Reference proteome</keyword>
<feature type="transmembrane region" description="Helical" evidence="2">
    <location>
        <begin position="285"/>
        <end position="307"/>
    </location>
</feature>
<keyword evidence="2" id="KW-1133">Transmembrane helix</keyword>
<evidence type="ECO:0000313" key="4">
    <source>
        <dbReference type="EMBL" id="PKY54011.1"/>
    </source>
</evidence>
<dbReference type="GO" id="GO:0072344">
    <property type="term" value="P:rescue of stalled ribosome"/>
    <property type="evidence" value="ECO:0007669"/>
    <property type="project" value="InterPro"/>
</dbReference>
<comment type="caution">
    <text evidence="4">The sequence shown here is derived from an EMBL/GenBank/DDBJ whole genome shotgun (WGS) entry which is preliminary data.</text>
</comment>
<dbReference type="Pfam" id="PF25447">
    <property type="entry name" value="RING_ZNF598"/>
    <property type="match status" value="1"/>
</dbReference>
<keyword evidence="2" id="KW-0812">Transmembrane</keyword>
<feature type="transmembrane region" description="Helical" evidence="2">
    <location>
        <begin position="357"/>
        <end position="375"/>
    </location>
</feature>
<dbReference type="OrthoDB" id="3838338at2759"/>
<feature type="domain" description="RING-type" evidence="3">
    <location>
        <begin position="63"/>
        <end position="103"/>
    </location>
</feature>
<dbReference type="GO" id="GO:0008270">
    <property type="term" value="F:zinc ion binding"/>
    <property type="evidence" value="ECO:0007669"/>
    <property type="project" value="UniProtKB-KW"/>
</dbReference>
<dbReference type="Proteomes" id="UP000234323">
    <property type="component" value="Unassembled WGS sequence"/>
</dbReference>
<dbReference type="InterPro" id="IPR013083">
    <property type="entry name" value="Znf_RING/FYVE/PHD"/>
</dbReference>
<evidence type="ECO:0000256" key="1">
    <source>
        <dbReference type="PROSITE-ProRule" id="PRU00175"/>
    </source>
</evidence>
<dbReference type="SUPFAM" id="SSF57850">
    <property type="entry name" value="RING/U-box"/>
    <property type="match status" value="1"/>
</dbReference>
<proteinExistence type="predicted"/>
<sequence>MGNEFSQHHENMTNVTSAQNQHTSCAPLVSLYEPSSINNNKLNKKQEPSSNLSSNNENTDNICYICSDQMEIYSISKCNHRTCHLCSLRTRILLDSDTCAYCRTQQNEVLLTRDSKKSFEELKSSSINWITISKINVLCEDASIFHTATQLMEFQCPSKNCKVMCKDWHDLSCHVRIAHNKLFCTMCIVNRKIFISEHQLYTREELVNHYNGNNTADPYFQGHPSCSECSNIHFYDSSELYDHYLIHHKFVPNANLLRPSDHSSHSTSSSTSSQEHLIEASDIDIPLLIMCIISGLLSIIGNIIGNITGSGCHDFERFFHSLEDLFVTLMNYDDVNNNNDQSFEIILRNMASSLYKVGGRCLMLFMYLMIIFWVLKGWFFFMSWAIYVICVITFGKICWENLTKSFTSRD</sequence>
<dbReference type="InterPro" id="IPR044288">
    <property type="entry name" value="ZNF598/HEL2"/>
</dbReference>
<accession>A0A2I1H576</accession>
<dbReference type="InterPro" id="IPR001841">
    <property type="entry name" value="Znf_RING"/>
</dbReference>
<dbReference type="VEuPathDB" id="FungiDB:RhiirFUN_012110"/>
<dbReference type="AlphaFoldDB" id="A0A2I1H576"/>
<dbReference type="Gene3D" id="3.30.40.10">
    <property type="entry name" value="Zinc/RING finger domain, C3HC4 (zinc finger)"/>
    <property type="match status" value="1"/>
</dbReference>
<evidence type="ECO:0000313" key="5">
    <source>
        <dbReference type="Proteomes" id="UP000234323"/>
    </source>
</evidence>